<dbReference type="KEGG" id="ssei:FJR45_00560"/>
<dbReference type="AlphaFoldDB" id="A0A7M1AYZ7"/>
<accession>A0A7M1AYZ7</accession>
<dbReference type="Gene3D" id="1.10.1220.10">
    <property type="entry name" value="Met repressor-like"/>
    <property type="match status" value="1"/>
</dbReference>
<protein>
    <recommendedName>
        <fullName evidence="3">CopG family transcriptional regulator</fullName>
    </recommendedName>
</protein>
<gene>
    <name evidence="1" type="ORF">FJR45_00560</name>
</gene>
<proteinExistence type="predicted"/>
<dbReference type="RefSeq" id="WP_193150890.1">
    <property type="nucleotide sequence ID" value="NZ_CP041235.1"/>
</dbReference>
<dbReference type="InterPro" id="IPR013321">
    <property type="entry name" value="Arc_rbn_hlx_hlx"/>
</dbReference>
<dbReference type="Proteomes" id="UP000593719">
    <property type="component" value="Chromosome"/>
</dbReference>
<evidence type="ECO:0000313" key="2">
    <source>
        <dbReference type="Proteomes" id="UP000593719"/>
    </source>
</evidence>
<sequence length="69" mass="8236">MKITINDYNLQNLETFTQILKKDESTLINEALEFYFEEQQKKLLEKNLADENALTNLDYDEFWDGVDID</sequence>
<evidence type="ECO:0000313" key="1">
    <source>
        <dbReference type="EMBL" id="QOP42526.1"/>
    </source>
</evidence>
<reference evidence="1 2" key="1">
    <citation type="submission" date="2019-06" db="EMBL/GenBank/DDBJ databases">
        <title>Sulfurimonas gotlandica sp. nov., a chemoautotrophic and psychrotolerant epsilonproteobacterium isolated from a pelagic redoxcline, and an emended description of the genus Sulfurimonas.</title>
        <authorList>
            <person name="Wang S."/>
            <person name="Jiang L."/>
            <person name="Shao Z."/>
        </authorList>
    </citation>
    <scope>NUCLEOTIDE SEQUENCE [LARGE SCALE GENOMIC DNA]</scope>
    <source>
        <strain evidence="1 2">S2-6</strain>
    </source>
</reference>
<evidence type="ECO:0008006" key="3">
    <source>
        <dbReference type="Google" id="ProtNLM"/>
    </source>
</evidence>
<keyword evidence="2" id="KW-1185">Reference proteome</keyword>
<dbReference type="GO" id="GO:0006355">
    <property type="term" value="P:regulation of DNA-templated transcription"/>
    <property type="evidence" value="ECO:0007669"/>
    <property type="project" value="InterPro"/>
</dbReference>
<organism evidence="1 2">
    <name type="scientific">Sulfurimonas sediminis</name>
    <dbReference type="NCBI Taxonomy" id="2590020"/>
    <lineage>
        <taxon>Bacteria</taxon>
        <taxon>Pseudomonadati</taxon>
        <taxon>Campylobacterota</taxon>
        <taxon>Epsilonproteobacteria</taxon>
        <taxon>Campylobacterales</taxon>
        <taxon>Sulfurimonadaceae</taxon>
        <taxon>Sulfurimonas</taxon>
    </lineage>
</organism>
<dbReference type="EMBL" id="CP041235">
    <property type="protein sequence ID" value="QOP42526.1"/>
    <property type="molecule type" value="Genomic_DNA"/>
</dbReference>
<name>A0A7M1AYZ7_9BACT</name>